<evidence type="ECO:0000256" key="1">
    <source>
        <dbReference type="SAM" id="Phobius"/>
    </source>
</evidence>
<evidence type="ECO:0000313" key="2">
    <source>
        <dbReference type="EMBL" id="GIX85464.1"/>
    </source>
</evidence>
<accession>A0AAV4NKY1</accession>
<sequence length="85" mass="9604">MLQKMHAIRPFKRAHNEKRYENGNSCSATHGITVVHRDGYSPRCACSGSTTKQCLTLCVSNIVVVALYFGIFFFQDGMDQNWSTQ</sequence>
<dbReference type="EMBL" id="BPLR01021064">
    <property type="protein sequence ID" value="GIX85464.1"/>
    <property type="molecule type" value="Genomic_DNA"/>
</dbReference>
<organism evidence="2 3">
    <name type="scientific">Caerostris extrusa</name>
    <name type="common">Bark spider</name>
    <name type="synonym">Caerostris bankana</name>
    <dbReference type="NCBI Taxonomy" id="172846"/>
    <lineage>
        <taxon>Eukaryota</taxon>
        <taxon>Metazoa</taxon>
        <taxon>Ecdysozoa</taxon>
        <taxon>Arthropoda</taxon>
        <taxon>Chelicerata</taxon>
        <taxon>Arachnida</taxon>
        <taxon>Araneae</taxon>
        <taxon>Araneomorphae</taxon>
        <taxon>Entelegynae</taxon>
        <taxon>Araneoidea</taxon>
        <taxon>Araneidae</taxon>
        <taxon>Caerostris</taxon>
    </lineage>
</organism>
<dbReference type="AlphaFoldDB" id="A0AAV4NKY1"/>
<keyword evidence="1" id="KW-0472">Membrane</keyword>
<evidence type="ECO:0000313" key="3">
    <source>
        <dbReference type="Proteomes" id="UP001054945"/>
    </source>
</evidence>
<feature type="transmembrane region" description="Helical" evidence="1">
    <location>
        <begin position="54"/>
        <end position="74"/>
    </location>
</feature>
<comment type="caution">
    <text evidence="2">The sequence shown here is derived from an EMBL/GenBank/DDBJ whole genome shotgun (WGS) entry which is preliminary data.</text>
</comment>
<name>A0AAV4NKY1_CAEEX</name>
<dbReference type="Proteomes" id="UP001054945">
    <property type="component" value="Unassembled WGS sequence"/>
</dbReference>
<proteinExistence type="predicted"/>
<gene>
    <name evidence="2" type="ORF">CEXT_39171</name>
</gene>
<keyword evidence="1" id="KW-0812">Transmembrane</keyword>
<keyword evidence="3" id="KW-1185">Reference proteome</keyword>
<reference evidence="2 3" key="1">
    <citation type="submission" date="2021-06" db="EMBL/GenBank/DDBJ databases">
        <title>Caerostris extrusa draft genome.</title>
        <authorList>
            <person name="Kono N."/>
            <person name="Arakawa K."/>
        </authorList>
    </citation>
    <scope>NUCLEOTIDE SEQUENCE [LARGE SCALE GENOMIC DNA]</scope>
</reference>
<keyword evidence="1" id="KW-1133">Transmembrane helix</keyword>
<protein>
    <submittedName>
        <fullName evidence="2">Uncharacterized protein</fullName>
    </submittedName>
</protein>